<keyword evidence="8" id="KW-0251">Elongation factor</keyword>
<evidence type="ECO:0000256" key="2">
    <source>
        <dbReference type="ARBA" id="ARBA00022679"/>
    </source>
</evidence>
<accession>A0ABT0KXC4</accession>
<organism evidence="8 9">
    <name type="scientific">Shewanella aestuarii</name>
    <dbReference type="NCBI Taxonomy" id="1028752"/>
    <lineage>
        <taxon>Bacteria</taxon>
        <taxon>Pseudomonadati</taxon>
        <taxon>Pseudomonadota</taxon>
        <taxon>Gammaproteobacteria</taxon>
        <taxon>Alteromonadales</taxon>
        <taxon>Shewanellaceae</taxon>
        <taxon>Shewanella</taxon>
    </lineage>
</organism>
<proteinExistence type="inferred from homology"/>
<comment type="caution">
    <text evidence="8">The sequence shown here is derived from an EMBL/GenBank/DDBJ whole genome shotgun (WGS) entry which is preliminary data.</text>
</comment>
<gene>
    <name evidence="8" type="primary">earP</name>
    <name evidence="8" type="ORF">L2689_02360</name>
</gene>
<sequence>MLDLDSTPINANHWDIFCVVVDNYGDIGVTWRLAKQLAAEYAITVNLWVDDLNSFSHILPKLDPCRTYQTFYDVNIIHWNESSTEKYVSGSCLIEAFACEIPSSIIQKLTKLKQDSPAKLPIWLNLEYLSAEDWVEGCHGLPSCQTSGLQKYFYLPGFTDKTGGLICEQNLFSLRDSWQSDKANKLALFAELGLSGIEAEHRVISVFSYETPSLLALIQSWQTQNDPIHVLIPKGRSLNSLTSILPCSVNEVVAGQQITLGNVTLHILPMTDQQGYDRLLWSCDFNIVRGEDSFLRAQWAAKPFIWHIYPQEDDYHLIKLEAFMQIYCDNLAPDLAKPWCELNLSFNQGDQIDTVNHWQKLEFNHLPLLQHAKKWPMTALNSADLASRLVQFMKSR</sequence>
<evidence type="ECO:0000313" key="8">
    <source>
        <dbReference type="EMBL" id="MCL1116087.1"/>
    </source>
</evidence>
<dbReference type="NCBIfam" id="TIGR03837">
    <property type="entry name" value="efp_Arg_rhamno"/>
    <property type="match status" value="1"/>
</dbReference>
<dbReference type="Proteomes" id="UP001203212">
    <property type="component" value="Unassembled WGS sequence"/>
</dbReference>
<dbReference type="Pfam" id="PF10093">
    <property type="entry name" value="EarP"/>
    <property type="match status" value="1"/>
</dbReference>
<comment type="function">
    <text evidence="3">Protein-arginine rhamnosyltransferase that catalyzes the transfer of a single rhamnose to elongation factor P (EF-P) on 'Lys-32', a modification required for EF-P-dependent rescue of polyproline stalled ribosomes.</text>
</comment>
<protein>
    <recommendedName>
        <fullName evidence="5">Protein-arginine rhamnosyltransferase</fullName>
    </recommendedName>
    <alternativeName>
        <fullName evidence="6">EF-P arginine rhamnosyltransferase</fullName>
    </alternativeName>
</protein>
<evidence type="ECO:0000256" key="5">
    <source>
        <dbReference type="ARBA" id="ARBA00024416"/>
    </source>
</evidence>
<keyword evidence="8" id="KW-0648">Protein biosynthesis</keyword>
<evidence type="ECO:0000256" key="4">
    <source>
        <dbReference type="ARBA" id="ARBA00024346"/>
    </source>
</evidence>
<dbReference type="InterPro" id="IPR016633">
    <property type="entry name" value="EarP"/>
</dbReference>
<evidence type="ECO:0000256" key="1">
    <source>
        <dbReference type="ARBA" id="ARBA00022676"/>
    </source>
</evidence>
<reference evidence="8 9" key="1">
    <citation type="submission" date="2022-01" db="EMBL/GenBank/DDBJ databases">
        <title>Whole genome-based taxonomy of the Shewanellaceae.</title>
        <authorList>
            <person name="Martin-Rodriguez A.J."/>
        </authorList>
    </citation>
    <scope>NUCLEOTIDE SEQUENCE [LARGE SCALE GENOMIC DNA]</scope>
    <source>
        <strain evidence="8 9">JCM 17801</strain>
    </source>
</reference>
<comment type="catalytic activity">
    <reaction evidence="7">
        <text>dTDP-beta-L-rhamnose + L-arginyl-[protein] = N(omega)-(alpha-L-rhamnosyl)-L-arginyl-[protein] + dTDP + H(+)</text>
        <dbReference type="Rhea" id="RHEA:66692"/>
        <dbReference type="Rhea" id="RHEA-COMP:10532"/>
        <dbReference type="Rhea" id="RHEA-COMP:17096"/>
        <dbReference type="ChEBI" id="CHEBI:15378"/>
        <dbReference type="ChEBI" id="CHEBI:29965"/>
        <dbReference type="ChEBI" id="CHEBI:57510"/>
        <dbReference type="ChEBI" id="CHEBI:58369"/>
        <dbReference type="ChEBI" id="CHEBI:167445"/>
    </reaction>
    <physiologicalReaction direction="left-to-right" evidence="7">
        <dbReference type="Rhea" id="RHEA:66693"/>
    </physiologicalReaction>
</comment>
<dbReference type="GO" id="GO:0003746">
    <property type="term" value="F:translation elongation factor activity"/>
    <property type="evidence" value="ECO:0007669"/>
    <property type="project" value="UniProtKB-KW"/>
</dbReference>
<keyword evidence="1" id="KW-0328">Glycosyltransferase</keyword>
<evidence type="ECO:0000256" key="6">
    <source>
        <dbReference type="ARBA" id="ARBA00030025"/>
    </source>
</evidence>
<evidence type="ECO:0000256" key="7">
    <source>
        <dbReference type="ARBA" id="ARBA00048472"/>
    </source>
</evidence>
<comment type="similarity">
    <text evidence="4">Belongs to the glycosyltransferase 104 family.</text>
</comment>
<evidence type="ECO:0000313" key="9">
    <source>
        <dbReference type="Proteomes" id="UP001203212"/>
    </source>
</evidence>
<keyword evidence="2" id="KW-0808">Transferase</keyword>
<name>A0ABT0KXC4_9GAMM</name>
<keyword evidence="9" id="KW-1185">Reference proteome</keyword>
<evidence type="ECO:0000256" key="3">
    <source>
        <dbReference type="ARBA" id="ARBA00024303"/>
    </source>
</evidence>
<dbReference type="PIRSF" id="PIRSF015557">
    <property type="entry name" value="UCP015557"/>
    <property type="match status" value="1"/>
</dbReference>
<dbReference type="EMBL" id="JAKILK010000001">
    <property type="protein sequence ID" value="MCL1116087.1"/>
    <property type="molecule type" value="Genomic_DNA"/>
</dbReference>